<evidence type="ECO:0000256" key="4">
    <source>
        <dbReference type="ARBA" id="ARBA00022962"/>
    </source>
</evidence>
<evidence type="ECO:0000259" key="6">
    <source>
        <dbReference type="Pfam" id="PF00117"/>
    </source>
</evidence>
<accession>A0ABU7LK18</accession>
<dbReference type="InterPro" id="IPR019999">
    <property type="entry name" value="Anth_synth_I-like"/>
</dbReference>
<evidence type="ECO:0000256" key="5">
    <source>
        <dbReference type="SAM" id="MobiDB-lite"/>
    </source>
</evidence>
<dbReference type="Gene3D" id="3.40.50.880">
    <property type="match status" value="1"/>
</dbReference>
<evidence type="ECO:0000313" key="9">
    <source>
        <dbReference type="EMBL" id="MEE2061894.1"/>
    </source>
</evidence>
<name>A0ABU7LK18_9NOCA</name>
<dbReference type="EMBL" id="JAUTXY010000023">
    <property type="protein sequence ID" value="MEE2061894.1"/>
    <property type="molecule type" value="Genomic_DNA"/>
</dbReference>
<reference evidence="9 10" key="1">
    <citation type="submission" date="2023-07" db="EMBL/GenBank/DDBJ databases">
        <authorList>
            <person name="Girao M."/>
            <person name="Carvalho M.F."/>
        </authorList>
    </citation>
    <scope>NUCLEOTIDE SEQUENCE [LARGE SCALE GENOMIC DNA]</scope>
    <source>
        <strain evidence="9 10">YIM65754</strain>
    </source>
</reference>
<feature type="domain" description="Anthranilate synthase component I N-terminal" evidence="8">
    <location>
        <begin position="245"/>
        <end position="386"/>
    </location>
</feature>
<dbReference type="InterPro" id="IPR006805">
    <property type="entry name" value="Anth_synth_I_N"/>
</dbReference>
<dbReference type="InterPro" id="IPR017926">
    <property type="entry name" value="GATASE"/>
</dbReference>
<feature type="compositionally biased region" description="Low complexity" evidence="5">
    <location>
        <begin position="714"/>
        <end position="730"/>
    </location>
</feature>
<evidence type="ECO:0000313" key="10">
    <source>
        <dbReference type="Proteomes" id="UP001336020"/>
    </source>
</evidence>
<comment type="similarity">
    <text evidence="1">In the C-terminal section; belongs to the anthranilate synthase component I family.</text>
</comment>
<dbReference type="InterPro" id="IPR015890">
    <property type="entry name" value="Chorismate_C"/>
</dbReference>
<feature type="domain" description="Glutamine amidotransferase" evidence="6">
    <location>
        <begin position="26"/>
        <end position="206"/>
    </location>
</feature>
<dbReference type="Pfam" id="PF00117">
    <property type="entry name" value="GATase"/>
    <property type="match status" value="1"/>
</dbReference>
<dbReference type="EC" id="2.6.1.85" evidence="2"/>
<dbReference type="InterPro" id="IPR005802">
    <property type="entry name" value="ADC_synth_comp_1"/>
</dbReference>
<dbReference type="GO" id="GO:0046820">
    <property type="term" value="F:4-amino-4-deoxychorismate synthase activity"/>
    <property type="evidence" value="ECO:0007669"/>
    <property type="project" value="UniProtKB-EC"/>
</dbReference>
<dbReference type="Proteomes" id="UP001336020">
    <property type="component" value="Unassembled WGS sequence"/>
</dbReference>
<organism evidence="9 10">
    <name type="scientific">Rhodococcus artemisiae</name>
    <dbReference type="NCBI Taxonomy" id="714159"/>
    <lineage>
        <taxon>Bacteria</taxon>
        <taxon>Bacillati</taxon>
        <taxon>Actinomycetota</taxon>
        <taxon>Actinomycetes</taxon>
        <taxon>Mycobacteriales</taxon>
        <taxon>Nocardiaceae</taxon>
        <taxon>Rhodococcus</taxon>
    </lineage>
</organism>
<proteinExistence type="inferred from homology"/>
<dbReference type="InterPro" id="IPR005801">
    <property type="entry name" value="ADC_synthase"/>
</dbReference>
<dbReference type="InterPro" id="IPR029062">
    <property type="entry name" value="Class_I_gatase-like"/>
</dbReference>
<evidence type="ECO:0000259" key="7">
    <source>
        <dbReference type="Pfam" id="PF00425"/>
    </source>
</evidence>
<dbReference type="Pfam" id="PF04715">
    <property type="entry name" value="Anth_synt_I_N"/>
    <property type="match status" value="1"/>
</dbReference>
<dbReference type="Gene3D" id="3.60.120.10">
    <property type="entry name" value="Anthranilate synthase"/>
    <property type="match status" value="1"/>
</dbReference>
<dbReference type="PROSITE" id="PS51273">
    <property type="entry name" value="GATASE_TYPE_1"/>
    <property type="match status" value="1"/>
</dbReference>
<evidence type="ECO:0000259" key="8">
    <source>
        <dbReference type="Pfam" id="PF04715"/>
    </source>
</evidence>
<gene>
    <name evidence="9" type="primary">pabB</name>
    <name evidence="9" type="ORF">Q7514_30645</name>
</gene>
<dbReference type="PANTHER" id="PTHR11236">
    <property type="entry name" value="AMINOBENZOATE/ANTHRANILATE SYNTHASE"/>
    <property type="match status" value="1"/>
</dbReference>
<dbReference type="SUPFAM" id="SSF56322">
    <property type="entry name" value="ADC synthase"/>
    <property type="match status" value="1"/>
</dbReference>
<dbReference type="NCBIfam" id="TIGR00566">
    <property type="entry name" value="trpG_papA"/>
    <property type="match status" value="1"/>
</dbReference>
<dbReference type="InterPro" id="IPR006221">
    <property type="entry name" value="TrpG/PapA_dom"/>
</dbReference>
<feature type="region of interest" description="Disordered" evidence="5">
    <location>
        <begin position="704"/>
        <end position="738"/>
    </location>
</feature>
<dbReference type="PRINTS" id="PR00096">
    <property type="entry name" value="GATASE"/>
</dbReference>
<dbReference type="Pfam" id="PF00425">
    <property type="entry name" value="Chorismate_bind"/>
    <property type="match status" value="1"/>
</dbReference>
<keyword evidence="10" id="KW-1185">Reference proteome</keyword>
<feature type="region of interest" description="Disordered" evidence="5">
    <location>
        <begin position="1"/>
        <end position="22"/>
    </location>
</feature>
<dbReference type="PRINTS" id="PR00097">
    <property type="entry name" value="ANTSNTHASEII"/>
</dbReference>
<dbReference type="RefSeq" id="WP_330137031.1">
    <property type="nucleotide sequence ID" value="NZ_JAUTXY010000023.1"/>
</dbReference>
<sequence>MAAAASPSGPGSSSNAGSSTPPVRTLLVDNYDSFTYNLYSLLTRVNGTAPIVVTNDTSWDEVLTLDFDNVVISPGPGRPDRERDFGISARALTELSVPVLGVCLGHQGLCHLFGSDVVRAPEPVHGRTSDILHDGTGLFAGIPSPFTAVRYHSLIVEQVPDEFDVLARTGDGLLMAVAHRDRPLFGVQFHPESIGTDYGFELLDNFRAATATHTRTARNGAAVPAPAVEATGFVLESRTLECHPDPHAVYEALFAAGPHSFLLDGSDALEPDSRFTVMGDASGPRAEFVSYSVAETLVREYHPDGTQTSYHRTFFDHLDRRLTERRIAPRDDLPFAFGLGYVGYLGYELKADAGGQLVHTSPVADAAMVFADRAVVLDHEAGRCHLLALSEHLGEAATAAWFDETSAVLATLSDSVPAAPPPLLVRADRDEKIRVRHDPHRYLELIGQCLAEIRSGETYEVCLTNTATVDRHIDPLRTYRVLRSISPTPYSALLRFPGLSVLSASPERFLRIGTDRVVESKPIKGTRPRGTTAAQDATLREHLRTCEKDRSENLMIVDLVRNDLSRVCTPGSVHVPKLFDVETYSAVHQLVSTVRGTLRPDRTAVDCVRAAFPGGSMTGAPKLRTMEIIDKFEDGPRGVYSGALGYLSLTGTVDLSIVIRTMVATDHQVSFGIGGAIVALSDPDDELEETLVKAVAMRRCLADPDAGGTGGTDPAGTNGTAGRAGTNGTASLADGTRR</sequence>
<dbReference type="PANTHER" id="PTHR11236:SF18">
    <property type="entry name" value="AMINODEOXYCHORISMATE SYNTHASE"/>
    <property type="match status" value="1"/>
</dbReference>
<protein>
    <recommendedName>
        <fullName evidence="2">aminodeoxychorismate synthase</fullName>
        <ecNumber evidence="2">2.6.1.85</ecNumber>
    </recommendedName>
</protein>
<keyword evidence="4" id="KW-0315">Glutamine amidotransferase</keyword>
<keyword evidence="3 9" id="KW-0808">Transferase</keyword>
<evidence type="ECO:0000256" key="3">
    <source>
        <dbReference type="ARBA" id="ARBA00022679"/>
    </source>
</evidence>
<comment type="caution">
    <text evidence="9">The sequence shown here is derived from an EMBL/GenBank/DDBJ whole genome shotgun (WGS) entry which is preliminary data.</text>
</comment>
<keyword evidence="9" id="KW-0032">Aminotransferase</keyword>
<dbReference type="CDD" id="cd01743">
    <property type="entry name" value="GATase1_Anthranilate_Synthase"/>
    <property type="match status" value="1"/>
</dbReference>
<dbReference type="PRINTS" id="PR00099">
    <property type="entry name" value="CPSGATASE"/>
</dbReference>
<dbReference type="NCBIfam" id="TIGR00553">
    <property type="entry name" value="pabB"/>
    <property type="match status" value="1"/>
</dbReference>
<evidence type="ECO:0000256" key="2">
    <source>
        <dbReference type="ARBA" id="ARBA00013139"/>
    </source>
</evidence>
<feature type="domain" description="Chorismate-utilising enzyme C-terminal" evidence="7">
    <location>
        <begin position="440"/>
        <end position="693"/>
    </location>
</feature>
<dbReference type="SUPFAM" id="SSF52317">
    <property type="entry name" value="Class I glutamine amidotransferase-like"/>
    <property type="match status" value="1"/>
</dbReference>
<evidence type="ECO:0000256" key="1">
    <source>
        <dbReference type="ARBA" id="ARBA00005970"/>
    </source>
</evidence>